<gene>
    <name evidence="3" type="ORF">A0J61_06807</name>
</gene>
<dbReference type="InParanoid" id="A0A1C7N952"/>
<keyword evidence="2" id="KW-0812">Transmembrane</keyword>
<feature type="compositionally biased region" description="Polar residues" evidence="1">
    <location>
        <begin position="259"/>
        <end position="269"/>
    </location>
</feature>
<evidence type="ECO:0000256" key="1">
    <source>
        <dbReference type="SAM" id="MobiDB-lite"/>
    </source>
</evidence>
<dbReference type="OrthoDB" id="2431604at2759"/>
<organism evidence="3 4">
    <name type="scientific">Choanephora cucurbitarum</name>
    <dbReference type="NCBI Taxonomy" id="101091"/>
    <lineage>
        <taxon>Eukaryota</taxon>
        <taxon>Fungi</taxon>
        <taxon>Fungi incertae sedis</taxon>
        <taxon>Mucoromycota</taxon>
        <taxon>Mucoromycotina</taxon>
        <taxon>Mucoromycetes</taxon>
        <taxon>Mucorales</taxon>
        <taxon>Mucorineae</taxon>
        <taxon>Choanephoraceae</taxon>
        <taxon>Choanephoroideae</taxon>
        <taxon>Choanephora</taxon>
    </lineage>
</organism>
<protein>
    <submittedName>
        <fullName evidence="3">Uncharacterized protein</fullName>
    </submittedName>
</protein>
<keyword evidence="4" id="KW-1185">Reference proteome</keyword>
<accession>A0A1C7N952</accession>
<feature type="transmembrane region" description="Helical" evidence="2">
    <location>
        <begin position="86"/>
        <end position="105"/>
    </location>
</feature>
<proteinExistence type="predicted"/>
<reference evidence="3 4" key="1">
    <citation type="submission" date="2016-03" db="EMBL/GenBank/DDBJ databases">
        <title>Choanephora cucurbitarum.</title>
        <authorList>
            <person name="Min B."/>
            <person name="Park H."/>
            <person name="Park J.-H."/>
            <person name="Shin H.-D."/>
            <person name="Choi I.-G."/>
        </authorList>
    </citation>
    <scope>NUCLEOTIDE SEQUENCE [LARGE SCALE GENOMIC DNA]</scope>
    <source>
        <strain evidence="3 4">KUS-F28377</strain>
    </source>
</reference>
<dbReference type="EMBL" id="LUGH01000428">
    <property type="protein sequence ID" value="OBZ85146.1"/>
    <property type="molecule type" value="Genomic_DNA"/>
</dbReference>
<dbReference type="AlphaFoldDB" id="A0A1C7N952"/>
<keyword evidence="2" id="KW-0472">Membrane</keyword>
<evidence type="ECO:0000313" key="3">
    <source>
        <dbReference type="EMBL" id="OBZ85146.1"/>
    </source>
</evidence>
<dbReference type="Proteomes" id="UP000093000">
    <property type="component" value="Unassembled WGS sequence"/>
</dbReference>
<name>A0A1C7N952_9FUNG</name>
<feature type="region of interest" description="Disordered" evidence="1">
    <location>
        <begin position="250"/>
        <end position="275"/>
    </location>
</feature>
<evidence type="ECO:0000313" key="4">
    <source>
        <dbReference type="Proteomes" id="UP000093000"/>
    </source>
</evidence>
<sequence length="275" mass="31477">MGLAEFPLLVRRWRRSTLYYAEYNQYSQLREYLPEDIFISRLATIDEHVRHKYPHVWLDTYAFVTAVAFVMGTAAFSVIARAAELSMWYPLLLLAVPAFVAFFTTRRKSSYYRRLSDYYESLQSCLKELNSLDVTRQIKWNCRRMRESDTITSLHLKPPSSQYTINFVIEVIQINVENELAQEGEMLPAYDTSMMDVVLAVGPEAEQVPGNQSNYITQNSQEITSHPSPPPYEHQVIEMQAVQPPPAYLTEGAIEPLPHTTSNTQNTSGAAIAPR</sequence>
<evidence type="ECO:0000256" key="2">
    <source>
        <dbReference type="SAM" id="Phobius"/>
    </source>
</evidence>
<keyword evidence="2" id="KW-1133">Transmembrane helix</keyword>
<feature type="transmembrane region" description="Helical" evidence="2">
    <location>
        <begin position="60"/>
        <end position="80"/>
    </location>
</feature>
<comment type="caution">
    <text evidence="3">The sequence shown here is derived from an EMBL/GenBank/DDBJ whole genome shotgun (WGS) entry which is preliminary data.</text>
</comment>